<organism evidence="2 3">
    <name type="scientific">Flavobacterium solisilvae</name>
    <dbReference type="NCBI Taxonomy" id="1852019"/>
    <lineage>
        <taxon>Bacteria</taxon>
        <taxon>Pseudomonadati</taxon>
        <taxon>Bacteroidota</taxon>
        <taxon>Flavobacteriia</taxon>
        <taxon>Flavobacteriales</taxon>
        <taxon>Flavobacteriaceae</taxon>
        <taxon>Flavobacterium</taxon>
    </lineage>
</organism>
<proteinExistence type="predicted"/>
<dbReference type="Pfam" id="PF20203">
    <property type="entry name" value="DUF6565"/>
    <property type="match status" value="1"/>
</dbReference>
<reference evidence="2 3" key="1">
    <citation type="submission" date="2020-02" db="EMBL/GenBank/DDBJ databases">
        <title>Flavobacterium sp. genome.</title>
        <authorList>
            <person name="Jung H.S."/>
            <person name="Baek J.H."/>
            <person name="Jeon C.O."/>
        </authorList>
    </citation>
    <scope>NUCLEOTIDE SEQUENCE [LARGE SCALE GENOMIC DNA]</scope>
    <source>
        <strain evidence="2 3">SE-s27</strain>
    </source>
</reference>
<gene>
    <name evidence="2" type="ORF">G6042_05075</name>
</gene>
<dbReference type="Proteomes" id="UP000767947">
    <property type="component" value="Unassembled WGS sequence"/>
</dbReference>
<dbReference type="PROSITE" id="PS51257">
    <property type="entry name" value="PROKAR_LIPOPROTEIN"/>
    <property type="match status" value="1"/>
</dbReference>
<evidence type="ECO:0000313" key="3">
    <source>
        <dbReference type="Proteomes" id="UP000767947"/>
    </source>
</evidence>
<protein>
    <recommendedName>
        <fullName evidence="1">DUF6565 domain-containing protein</fullName>
    </recommendedName>
</protein>
<keyword evidence="3" id="KW-1185">Reference proteome</keyword>
<name>A0ABX1QV01_9FLAO</name>
<feature type="domain" description="DUF6565" evidence="1">
    <location>
        <begin position="150"/>
        <end position="204"/>
    </location>
</feature>
<evidence type="ECO:0000259" key="1">
    <source>
        <dbReference type="Pfam" id="PF20203"/>
    </source>
</evidence>
<dbReference type="EMBL" id="JAAMPT010000202">
    <property type="protein sequence ID" value="NMH24639.1"/>
    <property type="molecule type" value="Genomic_DNA"/>
</dbReference>
<dbReference type="InterPro" id="IPR046695">
    <property type="entry name" value="DUF6565"/>
</dbReference>
<evidence type="ECO:0000313" key="2">
    <source>
        <dbReference type="EMBL" id="NMH24639.1"/>
    </source>
</evidence>
<dbReference type="RefSeq" id="WP_169523223.1">
    <property type="nucleotide sequence ID" value="NZ_JAAMPT010000202.1"/>
</dbReference>
<sequence length="220" mass="25619">MKILIKPFALFSIVALLISCKDEQQVKVEKLTESYSKYLDSLTLEKSDEIVSKWNEIEKEFDNKTTALKSEINQLDNKDEFEKKFAAVGIRYEDFKKDILVKKAEIDAKNAQLTRNKELFGTQFIHDDMKFEWVNKDNILAVYDQFVTTVQKNKDTYSREDWDEIKLLYEALDSRKNTVEKQGLTSKDNMKIAGLKLKFAPMYTVNRMGAKSEENANAKK</sequence>
<accession>A0ABX1QV01</accession>
<comment type="caution">
    <text evidence="2">The sequence shown here is derived from an EMBL/GenBank/DDBJ whole genome shotgun (WGS) entry which is preliminary data.</text>
</comment>